<keyword evidence="2" id="KW-0548">Nucleotidyltransferase</keyword>
<dbReference type="EMBL" id="LXQA010165880">
    <property type="protein sequence ID" value="MCI28456.1"/>
    <property type="molecule type" value="Genomic_DNA"/>
</dbReference>
<accession>A0A392QY57</accession>
<keyword evidence="6" id="KW-0695">RNA-directed DNA polymerase</keyword>
<evidence type="ECO:0000256" key="1">
    <source>
        <dbReference type="ARBA" id="ARBA00022679"/>
    </source>
</evidence>
<dbReference type="GO" id="GO:0016787">
    <property type="term" value="F:hydrolase activity"/>
    <property type="evidence" value="ECO:0007669"/>
    <property type="project" value="UniProtKB-KW"/>
</dbReference>
<feature type="non-terminal residue" evidence="8">
    <location>
        <position position="168"/>
    </location>
</feature>
<dbReference type="Gene3D" id="3.30.70.270">
    <property type="match status" value="1"/>
</dbReference>
<dbReference type="SUPFAM" id="SSF56672">
    <property type="entry name" value="DNA/RNA polymerases"/>
    <property type="match status" value="1"/>
</dbReference>
<dbReference type="PANTHER" id="PTHR34072">
    <property type="entry name" value="ENZYMATIC POLYPROTEIN-RELATED"/>
    <property type="match status" value="1"/>
</dbReference>
<feature type="domain" description="Reverse transcriptase RNase H-like" evidence="7">
    <location>
        <begin position="46"/>
        <end position="145"/>
    </location>
</feature>
<dbReference type="PANTHER" id="PTHR34072:SF52">
    <property type="entry name" value="RIBONUCLEASE H"/>
    <property type="match status" value="1"/>
</dbReference>
<keyword evidence="3" id="KW-0540">Nuclease</keyword>
<dbReference type="Pfam" id="PF17917">
    <property type="entry name" value="RT_RNaseH"/>
    <property type="match status" value="1"/>
</dbReference>
<name>A0A392QY57_9FABA</name>
<evidence type="ECO:0000256" key="5">
    <source>
        <dbReference type="ARBA" id="ARBA00022801"/>
    </source>
</evidence>
<sequence>GFSKLALPLTQLTRKEQAFVWDAKCEESFQELKRRLTTAPVLILPDAKESFVVYCDASKMGLRGVLMQKGQVVAYASRQLKIHERNYPTHDLELAAVVFTLKVWTHYLYGSRFEVFSDHKSLKYLFDQKKLNMRQRRWLEFLKDYDFGLSYHPGKANVVADALSRKSL</sequence>
<proteinExistence type="predicted"/>
<evidence type="ECO:0000313" key="8">
    <source>
        <dbReference type="EMBL" id="MCI28456.1"/>
    </source>
</evidence>
<keyword evidence="9" id="KW-1185">Reference proteome</keyword>
<feature type="non-terminal residue" evidence="8">
    <location>
        <position position="1"/>
    </location>
</feature>
<dbReference type="AlphaFoldDB" id="A0A392QY57"/>
<keyword evidence="5" id="KW-0378">Hydrolase</keyword>
<evidence type="ECO:0000256" key="4">
    <source>
        <dbReference type="ARBA" id="ARBA00022759"/>
    </source>
</evidence>
<dbReference type="CDD" id="cd09274">
    <property type="entry name" value="RNase_HI_RT_Ty3"/>
    <property type="match status" value="1"/>
</dbReference>
<dbReference type="Proteomes" id="UP000265520">
    <property type="component" value="Unassembled WGS sequence"/>
</dbReference>
<keyword evidence="1" id="KW-0808">Transferase</keyword>
<evidence type="ECO:0000256" key="2">
    <source>
        <dbReference type="ARBA" id="ARBA00022695"/>
    </source>
</evidence>
<evidence type="ECO:0000313" key="9">
    <source>
        <dbReference type="Proteomes" id="UP000265520"/>
    </source>
</evidence>
<dbReference type="InterPro" id="IPR043502">
    <property type="entry name" value="DNA/RNA_pol_sf"/>
</dbReference>
<keyword evidence="4" id="KW-0255">Endonuclease</keyword>
<protein>
    <submittedName>
        <fullName evidence="8">Retrotransposon protein</fullName>
    </submittedName>
</protein>
<evidence type="ECO:0000259" key="7">
    <source>
        <dbReference type="Pfam" id="PF17917"/>
    </source>
</evidence>
<organism evidence="8 9">
    <name type="scientific">Trifolium medium</name>
    <dbReference type="NCBI Taxonomy" id="97028"/>
    <lineage>
        <taxon>Eukaryota</taxon>
        <taxon>Viridiplantae</taxon>
        <taxon>Streptophyta</taxon>
        <taxon>Embryophyta</taxon>
        <taxon>Tracheophyta</taxon>
        <taxon>Spermatophyta</taxon>
        <taxon>Magnoliopsida</taxon>
        <taxon>eudicotyledons</taxon>
        <taxon>Gunneridae</taxon>
        <taxon>Pentapetalae</taxon>
        <taxon>rosids</taxon>
        <taxon>fabids</taxon>
        <taxon>Fabales</taxon>
        <taxon>Fabaceae</taxon>
        <taxon>Papilionoideae</taxon>
        <taxon>50 kb inversion clade</taxon>
        <taxon>NPAAA clade</taxon>
        <taxon>Hologalegina</taxon>
        <taxon>IRL clade</taxon>
        <taxon>Trifolieae</taxon>
        <taxon>Trifolium</taxon>
    </lineage>
</organism>
<comment type="caution">
    <text evidence="8">The sequence shown here is derived from an EMBL/GenBank/DDBJ whole genome shotgun (WGS) entry which is preliminary data.</text>
</comment>
<dbReference type="GO" id="GO:0003964">
    <property type="term" value="F:RNA-directed DNA polymerase activity"/>
    <property type="evidence" value="ECO:0007669"/>
    <property type="project" value="UniProtKB-KW"/>
</dbReference>
<dbReference type="InterPro" id="IPR041373">
    <property type="entry name" value="RT_RNaseH"/>
</dbReference>
<dbReference type="InterPro" id="IPR043128">
    <property type="entry name" value="Rev_trsase/Diguanyl_cyclase"/>
</dbReference>
<evidence type="ECO:0000256" key="6">
    <source>
        <dbReference type="ARBA" id="ARBA00022918"/>
    </source>
</evidence>
<dbReference type="GO" id="GO:0004519">
    <property type="term" value="F:endonuclease activity"/>
    <property type="evidence" value="ECO:0007669"/>
    <property type="project" value="UniProtKB-KW"/>
</dbReference>
<evidence type="ECO:0000256" key="3">
    <source>
        <dbReference type="ARBA" id="ARBA00022722"/>
    </source>
</evidence>
<reference evidence="8 9" key="1">
    <citation type="journal article" date="2018" name="Front. Plant Sci.">
        <title>Red Clover (Trifolium pratense) and Zigzag Clover (T. medium) - A Picture of Genomic Similarities and Differences.</title>
        <authorList>
            <person name="Dluhosova J."/>
            <person name="Istvanek J."/>
            <person name="Nedelnik J."/>
            <person name="Repkova J."/>
        </authorList>
    </citation>
    <scope>NUCLEOTIDE SEQUENCE [LARGE SCALE GENOMIC DNA]</scope>
    <source>
        <strain evidence="9">cv. 10/8</strain>
        <tissue evidence="8">Leaf</tissue>
    </source>
</reference>